<dbReference type="RefSeq" id="WP_386768592.1">
    <property type="nucleotide sequence ID" value="NZ_JBHSTI010000020.1"/>
</dbReference>
<evidence type="ECO:0000256" key="7">
    <source>
        <dbReference type="ARBA" id="ARBA00023053"/>
    </source>
</evidence>
<comment type="caution">
    <text evidence="12">The sequence shown here is derived from an EMBL/GenBank/DDBJ whole genome shotgun (WGS) entry which is preliminary data.</text>
</comment>
<dbReference type="Pfam" id="PF06965">
    <property type="entry name" value="Na_H_antiport_1"/>
    <property type="match status" value="1"/>
</dbReference>
<proteinExistence type="predicted"/>
<keyword evidence="3" id="KW-0050">Antiport</keyword>
<dbReference type="PANTHER" id="PTHR30341:SF0">
    <property type="entry name" value="NA(+)_H(+) ANTIPORTER NHAA"/>
    <property type="match status" value="1"/>
</dbReference>
<gene>
    <name evidence="12" type="ORF">ACFQGU_15910</name>
</gene>
<evidence type="ECO:0000256" key="11">
    <source>
        <dbReference type="SAM" id="Phobius"/>
    </source>
</evidence>
<feature type="transmembrane region" description="Helical" evidence="11">
    <location>
        <begin position="223"/>
        <end position="250"/>
    </location>
</feature>
<evidence type="ECO:0000256" key="10">
    <source>
        <dbReference type="ARBA" id="ARBA00023201"/>
    </source>
</evidence>
<protein>
    <submittedName>
        <fullName evidence="12">Na+/H+ antiporter NhaA</fullName>
    </submittedName>
</protein>
<evidence type="ECO:0000256" key="5">
    <source>
        <dbReference type="ARBA" id="ARBA00022692"/>
    </source>
</evidence>
<evidence type="ECO:0000313" key="12">
    <source>
        <dbReference type="EMBL" id="MFC6239360.1"/>
    </source>
</evidence>
<sequence length="278" mass="29656">MSQPNVVFDRLPLAERSYVLTALRNETVGGGLLLGAAVIALVWANSPWRDAYTSLTEIVVGPAVLHLDLTLATWAADGLLAVFFFVAGLELKHELVVGSLSDRRKAIVPVVAALGGMAMPALLFTLTVTVMGDTAARVGWGIPMATDIAFALAVLAVLGRNLPVALRAFLLTLAVVDDLGAILVIAVFYSYGFALVPFLLSIVGMGLWILLQRLRVEGWWVYLPLALVIWGLMHASGIHATVAGVALGLLTRVRKDPGEHEAPADRWEHSVRPVSAGV</sequence>
<feature type="transmembrane region" description="Helical" evidence="11">
    <location>
        <begin position="194"/>
        <end position="211"/>
    </location>
</feature>
<keyword evidence="10" id="KW-0739">Sodium transport</keyword>
<evidence type="ECO:0000256" key="2">
    <source>
        <dbReference type="ARBA" id="ARBA00022448"/>
    </source>
</evidence>
<evidence type="ECO:0000256" key="8">
    <source>
        <dbReference type="ARBA" id="ARBA00023065"/>
    </source>
</evidence>
<keyword evidence="8" id="KW-0406">Ion transport</keyword>
<feature type="non-terminal residue" evidence="12">
    <location>
        <position position="278"/>
    </location>
</feature>
<feature type="transmembrane region" description="Helical" evidence="11">
    <location>
        <begin position="64"/>
        <end position="86"/>
    </location>
</feature>
<dbReference type="EMBL" id="JBHSTI010000020">
    <property type="protein sequence ID" value="MFC6239360.1"/>
    <property type="molecule type" value="Genomic_DNA"/>
</dbReference>
<keyword evidence="5 11" id="KW-0812">Transmembrane</keyword>
<feature type="transmembrane region" description="Helical" evidence="11">
    <location>
        <begin position="165"/>
        <end position="188"/>
    </location>
</feature>
<keyword evidence="13" id="KW-1185">Reference proteome</keyword>
<keyword evidence="9 11" id="KW-0472">Membrane</keyword>
<keyword evidence="7" id="KW-0915">Sodium</keyword>
<feature type="transmembrane region" description="Helical" evidence="11">
    <location>
        <begin position="138"/>
        <end position="158"/>
    </location>
</feature>
<feature type="transmembrane region" description="Helical" evidence="11">
    <location>
        <begin position="27"/>
        <end position="44"/>
    </location>
</feature>
<feature type="transmembrane region" description="Helical" evidence="11">
    <location>
        <begin position="107"/>
        <end position="132"/>
    </location>
</feature>
<name>A0ABW1T4X1_9ACTN</name>
<reference evidence="13" key="1">
    <citation type="journal article" date="2019" name="Int. J. Syst. Evol. Microbiol.">
        <title>The Global Catalogue of Microorganisms (GCM) 10K type strain sequencing project: providing services to taxonomists for standard genome sequencing and annotation.</title>
        <authorList>
            <consortium name="The Broad Institute Genomics Platform"/>
            <consortium name="The Broad Institute Genome Sequencing Center for Infectious Disease"/>
            <person name="Wu L."/>
            <person name="Ma J."/>
        </authorList>
    </citation>
    <scope>NUCLEOTIDE SEQUENCE [LARGE SCALE GENOMIC DNA]</scope>
    <source>
        <strain evidence="13">CGMCC 4.7317</strain>
    </source>
</reference>
<dbReference type="InterPro" id="IPR023171">
    <property type="entry name" value="Na/H_antiporter_dom_sf"/>
</dbReference>
<keyword evidence="6 11" id="KW-1133">Transmembrane helix</keyword>
<evidence type="ECO:0000256" key="6">
    <source>
        <dbReference type="ARBA" id="ARBA00022989"/>
    </source>
</evidence>
<accession>A0ABW1T4X1</accession>
<keyword evidence="2" id="KW-0813">Transport</keyword>
<dbReference type="Proteomes" id="UP001596138">
    <property type="component" value="Unassembled WGS sequence"/>
</dbReference>
<dbReference type="Gene3D" id="1.20.1530.10">
    <property type="entry name" value="Na+/H+ antiporter like domain"/>
    <property type="match status" value="1"/>
</dbReference>
<dbReference type="PANTHER" id="PTHR30341">
    <property type="entry name" value="SODIUM ION/PROTON ANTIPORTER NHAA-RELATED"/>
    <property type="match status" value="1"/>
</dbReference>
<organism evidence="12 13">
    <name type="scientific">Longivirga aurantiaca</name>
    <dbReference type="NCBI Taxonomy" id="1837743"/>
    <lineage>
        <taxon>Bacteria</taxon>
        <taxon>Bacillati</taxon>
        <taxon>Actinomycetota</taxon>
        <taxon>Actinomycetes</taxon>
        <taxon>Sporichthyales</taxon>
        <taxon>Sporichthyaceae</taxon>
        <taxon>Longivirga</taxon>
    </lineage>
</organism>
<comment type="subcellular location">
    <subcellularLocation>
        <location evidence="1">Cell inner membrane</location>
        <topology evidence="1">Multi-pass membrane protein</topology>
    </subcellularLocation>
</comment>
<keyword evidence="4" id="KW-1003">Cell membrane</keyword>
<evidence type="ECO:0000256" key="4">
    <source>
        <dbReference type="ARBA" id="ARBA00022475"/>
    </source>
</evidence>
<evidence type="ECO:0000256" key="1">
    <source>
        <dbReference type="ARBA" id="ARBA00004429"/>
    </source>
</evidence>
<evidence type="ECO:0000256" key="3">
    <source>
        <dbReference type="ARBA" id="ARBA00022449"/>
    </source>
</evidence>
<evidence type="ECO:0000313" key="13">
    <source>
        <dbReference type="Proteomes" id="UP001596138"/>
    </source>
</evidence>
<evidence type="ECO:0000256" key="9">
    <source>
        <dbReference type="ARBA" id="ARBA00023136"/>
    </source>
</evidence>
<dbReference type="InterPro" id="IPR004670">
    <property type="entry name" value="NhaA"/>
</dbReference>